<evidence type="ECO:0000256" key="7">
    <source>
        <dbReference type="SAM" id="MobiDB-lite"/>
    </source>
</evidence>
<dbReference type="Pfam" id="PF00240">
    <property type="entry name" value="ubiquitin"/>
    <property type="match status" value="1"/>
</dbReference>
<dbReference type="InterPro" id="IPR029071">
    <property type="entry name" value="Ubiquitin-like_domsf"/>
</dbReference>
<dbReference type="InterPro" id="IPR009060">
    <property type="entry name" value="UBA-like_sf"/>
</dbReference>
<dbReference type="SUPFAM" id="SSF50630">
    <property type="entry name" value="Acid proteases"/>
    <property type="match status" value="1"/>
</dbReference>
<dbReference type="InterPro" id="IPR015940">
    <property type="entry name" value="UBA"/>
</dbReference>
<name>A0AAW1RRT9_9CHLO</name>
<dbReference type="CDD" id="cd01796">
    <property type="entry name" value="Ubl_Ddi1_like"/>
    <property type="match status" value="1"/>
</dbReference>
<dbReference type="PANTHER" id="PTHR12917:SF1">
    <property type="entry name" value="AT13091P"/>
    <property type="match status" value="1"/>
</dbReference>
<evidence type="ECO:0000256" key="1">
    <source>
        <dbReference type="ARBA" id="ARBA00004496"/>
    </source>
</evidence>
<feature type="compositionally biased region" description="Low complexity" evidence="7">
    <location>
        <begin position="70"/>
        <end position="84"/>
    </location>
</feature>
<evidence type="ECO:0000256" key="3">
    <source>
        <dbReference type="ARBA" id="ARBA00022490"/>
    </source>
</evidence>
<evidence type="ECO:0000256" key="4">
    <source>
        <dbReference type="ARBA" id="ARBA00022670"/>
    </source>
</evidence>
<feature type="region of interest" description="Disordered" evidence="7">
    <location>
        <begin position="70"/>
        <end position="92"/>
    </location>
</feature>
<dbReference type="Gene3D" id="3.10.20.90">
    <property type="entry name" value="Phosphatidylinositol 3-kinase Catalytic Subunit, Chain A, domain 1"/>
    <property type="match status" value="1"/>
</dbReference>
<dbReference type="InterPro" id="IPR033882">
    <property type="entry name" value="DDI1_N"/>
</dbReference>
<dbReference type="SMART" id="SM00165">
    <property type="entry name" value="UBA"/>
    <property type="match status" value="1"/>
</dbReference>
<dbReference type="PROSITE" id="PS50030">
    <property type="entry name" value="UBA"/>
    <property type="match status" value="1"/>
</dbReference>
<dbReference type="InterPro" id="IPR000626">
    <property type="entry name" value="Ubiquitin-like_dom"/>
</dbReference>
<comment type="similarity">
    <text evidence="2">Belongs to the DDI1 family.</text>
</comment>
<dbReference type="PROSITE" id="PS50053">
    <property type="entry name" value="UBIQUITIN_2"/>
    <property type="match status" value="1"/>
</dbReference>
<feature type="compositionally biased region" description="Polar residues" evidence="7">
    <location>
        <begin position="331"/>
        <end position="341"/>
    </location>
</feature>
<dbReference type="Proteomes" id="UP001438707">
    <property type="component" value="Unassembled WGS sequence"/>
</dbReference>
<feature type="region of interest" description="Disordered" evidence="7">
    <location>
        <begin position="366"/>
        <end position="391"/>
    </location>
</feature>
<dbReference type="Pfam" id="PF09668">
    <property type="entry name" value="Asp_protease"/>
    <property type="match status" value="1"/>
</dbReference>
<dbReference type="PANTHER" id="PTHR12917">
    <property type="entry name" value="ASPARTYL PROTEASE DDI-RELATED"/>
    <property type="match status" value="1"/>
</dbReference>
<accession>A0AAW1RRT9</accession>
<evidence type="ECO:0000259" key="8">
    <source>
        <dbReference type="PROSITE" id="PS50030"/>
    </source>
</evidence>
<dbReference type="InterPro" id="IPR021109">
    <property type="entry name" value="Peptidase_aspartic_dom_sf"/>
</dbReference>
<dbReference type="GO" id="GO:0006508">
    <property type="term" value="P:proteolysis"/>
    <property type="evidence" value="ECO:0007669"/>
    <property type="project" value="UniProtKB-KW"/>
</dbReference>
<dbReference type="InterPro" id="IPR019103">
    <property type="entry name" value="Peptidase_aspartic_DDI1-type"/>
</dbReference>
<feature type="domain" description="UBA" evidence="8">
    <location>
        <begin position="391"/>
        <end position="431"/>
    </location>
</feature>
<gene>
    <name evidence="10" type="ORF">WJX74_010192</name>
</gene>
<dbReference type="SUPFAM" id="SSF54236">
    <property type="entry name" value="Ubiquitin-like"/>
    <property type="match status" value="1"/>
</dbReference>
<keyword evidence="11" id="KW-1185">Reference proteome</keyword>
<dbReference type="SMART" id="SM00213">
    <property type="entry name" value="UBQ"/>
    <property type="match status" value="1"/>
</dbReference>
<feature type="domain" description="Ubiquitin-like" evidence="9">
    <location>
        <begin position="1"/>
        <end position="74"/>
    </location>
</feature>
<evidence type="ECO:0000256" key="5">
    <source>
        <dbReference type="ARBA" id="ARBA00022750"/>
    </source>
</evidence>
<dbReference type="Gene3D" id="2.40.70.10">
    <property type="entry name" value="Acid Proteases"/>
    <property type="match status" value="1"/>
</dbReference>
<evidence type="ECO:0000313" key="11">
    <source>
        <dbReference type="Proteomes" id="UP001438707"/>
    </source>
</evidence>
<evidence type="ECO:0000256" key="6">
    <source>
        <dbReference type="ARBA" id="ARBA00022801"/>
    </source>
</evidence>
<keyword evidence="4" id="KW-0645">Protease</keyword>
<protein>
    <recommendedName>
        <fullName evidence="12">DNA damage-inducible protein 1</fullName>
    </recommendedName>
</protein>
<comment type="subcellular location">
    <subcellularLocation>
        <location evidence="1">Cytoplasm</location>
    </subcellularLocation>
</comment>
<dbReference type="CDD" id="cd05479">
    <property type="entry name" value="RP_DDI"/>
    <property type="match status" value="1"/>
</dbReference>
<evidence type="ECO:0000256" key="2">
    <source>
        <dbReference type="ARBA" id="ARBA00009136"/>
    </source>
</evidence>
<dbReference type="GO" id="GO:0005737">
    <property type="term" value="C:cytoplasm"/>
    <property type="evidence" value="ECO:0007669"/>
    <property type="project" value="UniProtKB-SubCell"/>
</dbReference>
<sequence length="435" mass="45644">MQLTVTTDDNVFNIDVESAETLENVKAILEVETSIPTSQQVLLFNGQPLTASTLAASGVANGDLLLLMRQQQAAPRSQPSATASYNPDGSLLDPHAIMRQLQSDPAALARLPPPVADAVRTGNIQALQDLVRMSQAAQRQQAQAERAPMGDEMDLETQARIAEEIQQKNIQENFEAAIENTPEVFGHINMLYVDMKVNGEPLKAFVDSGAQTSITSLACAERCSLTHLIDKRFSGIAKGVGTGKILGRVHAVPIQVGGHFTTMAVTVLEAGDRDWFLFGLDMLKHHQCNINLQKDVLHLGGCNVDLPFLAEHELPASMRREGKALDGQDPSVPSASGSHPVSQGPPAAAAGAAAAARAASGAAATANAPSASPAPALARPQQSPATHVSGNASPAAIQRLSSLGFSHQQAAQALQACNGNEEAAASLLFEMTGGF</sequence>
<dbReference type="Pfam" id="PF00627">
    <property type="entry name" value="UBA"/>
    <property type="match status" value="1"/>
</dbReference>
<dbReference type="EMBL" id="JALJOS010000008">
    <property type="protein sequence ID" value="KAK9835886.1"/>
    <property type="molecule type" value="Genomic_DNA"/>
</dbReference>
<keyword evidence="3" id="KW-0963">Cytoplasm</keyword>
<organism evidence="10 11">
    <name type="scientific">Apatococcus lobatus</name>
    <dbReference type="NCBI Taxonomy" id="904363"/>
    <lineage>
        <taxon>Eukaryota</taxon>
        <taxon>Viridiplantae</taxon>
        <taxon>Chlorophyta</taxon>
        <taxon>core chlorophytes</taxon>
        <taxon>Trebouxiophyceae</taxon>
        <taxon>Chlorellales</taxon>
        <taxon>Chlorellaceae</taxon>
        <taxon>Apatococcus</taxon>
    </lineage>
</organism>
<evidence type="ECO:0008006" key="12">
    <source>
        <dbReference type="Google" id="ProtNLM"/>
    </source>
</evidence>
<evidence type="ECO:0000313" key="10">
    <source>
        <dbReference type="EMBL" id="KAK9835886.1"/>
    </source>
</evidence>
<dbReference type="AlphaFoldDB" id="A0AAW1RRT9"/>
<feature type="region of interest" description="Disordered" evidence="7">
    <location>
        <begin position="323"/>
        <end position="349"/>
    </location>
</feature>
<feature type="compositionally biased region" description="Low complexity" evidence="7">
    <location>
        <begin position="366"/>
        <end position="385"/>
    </location>
</feature>
<keyword evidence="5" id="KW-0064">Aspartyl protease</keyword>
<proteinExistence type="inferred from homology"/>
<comment type="caution">
    <text evidence="10">The sequence shown here is derived from an EMBL/GenBank/DDBJ whole genome shotgun (WGS) entry which is preliminary data.</text>
</comment>
<dbReference type="SUPFAM" id="SSF46934">
    <property type="entry name" value="UBA-like"/>
    <property type="match status" value="1"/>
</dbReference>
<dbReference type="GO" id="GO:0004190">
    <property type="term" value="F:aspartic-type endopeptidase activity"/>
    <property type="evidence" value="ECO:0007669"/>
    <property type="project" value="UniProtKB-KW"/>
</dbReference>
<keyword evidence="6" id="KW-0378">Hydrolase</keyword>
<evidence type="ECO:0000259" key="9">
    <source>
        <dbReference type="PROSITE" id="PS50053"/>
    </source>
</evidence>
<dbReference type="Gene3D" id="1.10.8.10">
    <property type="entry name" value="DNA helicase RuvA subunit, C-terminal domain"/>
    <property type="match status" value="1"/>
</dbReference>
<reference evidence="10 11" key="1">
    <citation type="journal article" date="2024" name="Nat. Commun.">
        <title>Phylogenomics reveals the evolutionary origins of lichenization in chlorophyte algae.</title>
        <authorList>
            <person name="Puginier C."/>
            <person name="Libourel C."/>
            <person name="Otte J."/>
            <person name="Skaloud P."/>
            <person name="Haon M."/>
            <person name="Grisel S."/>
            <person name="Petersen M."/>
            <person name="Berrin J.G."/>
            <person name="Delaux P.M."/>
            <person name="Dal Grande F."/>
            <person name="Keller J."/>
        </authorList>
    </citation>
    <scope>NUCLEOTIDE SEQUENCE [LARGE SCALE GENOMIC DNA]</scope>
    <source>
        <strain evidence="10 11">SAG 2145</strain>
    </source>
</reference>
<dbReference type="GO" id="GO:0031593">
    <property type="term" value="F:polyubiquitin modification-dependent protein binding"/>
    <property type="evidence" value="ECO:0007669"/>
    <property type="project" value="UniProtKB-ARBA"/>
</dbReference>